<organism evidence="2 3">
    <name type="scientific">Denitromonas halophila</name>
    <dbReference type="NCBI Taxonomy" id="1629404"/>
    <lineage>
        <taxon>Bacteria</taxon>
        <taxon>Pseudomonadati</taxon>
        <taxon>Pseudomonadota</taxon>
        <taxon>Betaproteobacteria</taxon>
        <taxon>Rhodocyclales</taxon>
        <taxon>Zoogloeaceae</taxon>
        <taxon>Denitromonas</taxon>
    </lineage>
</organism>
<name>A0A557QY57_9RHOO</name>
<dbReference type="OrthoDB" id="5801364at2"/>
<evidence type="ECO:0000313" key="2">
    <source>
        <dbReference type="EMBL" id="TVO57854.1"/>
    </source>
</evidence>
<sequence length="212" mass="22348">MKRIDHLVITAPTRAAGVAWLESQLGVSLQAGGEHARMGTHNALLSLGEGVYLEVIAVDPAAPAPGRPRWFGLDAPPATPRLATWAARSDDIVRDAALGGVAMGEVLAMARGALDWRITVPADGQPGFGGVLPALIQWSGNTHPAAQLVDVGCRLTRLRGAHAEQDALRALMARLGLEDTIEWQDLRPGEAPWLSAEIETPTGTVVLGGQEQ</sequence>
<dbReference type="InterPro" id="IPR025870">
    <property type="entry name" value="Glyoxalase-like_dom"/>
</dbReference>
<dbReference type="AlphaFoldDB" id="A0A557QY57"/>
<dbReference type="EMBL" id="VMNK01000006">
    <property type="protein sequence ID" value="TVO57854.1"/>
    <property type="molecule type" value="Genomic_DNA"/>
</dbReference>
<proteinExistence type="predicted"/>
<dbReference type="Gene3D" id="3.10.180.10">
    <property type="entry name" value="2,3-Dihydroxybiphenyl 1,2-Dioxygenase, domain 1"/>
    <property type="match status" value="1"/>
</dbReference>
<feature type="domain" description="Glyoxalase-like" evidence="1">
    <location>
        <begin position="4"/>
        <end position="175"/>
    </location>
</feature>
<evidence type="ECO:0000313" key="3">
    <source>
        <dbReference type="Proteomes" id="UP000319502"/>
    </source>
</evidence>
<dbReference type="Pfam" id="PF13468">
    <property type="entry name" value="Glyoxalase_3"/>
    <property type="match status" value="1"/>
</dbReference>
<evidence type="ECO:0000259" key="1">
    <source>
        <dbReference type="Pfam" id="PF13468"/>
    </source>
</evidence>
<dbReference type="InterPro" id="IPR029068">
    <property type="entry name" value="Glyas_Bleomycin-R_OHBP_Dase"/>
</dbReference>
<reference evidence="2 3" key="1">
    <citation type="submission" date="2019-07" db="EMBL/GenBank/DDBJ databases">
        <title>The pathways for chlorine oxyanion respiration interact through the shared metabolite chlorate.</title>
        <authorList>
            <person name="Barnum T.P."/>
            <person name="Cheng Y."/>
            <person name="Hill K.A."/>
            <person name="Lucas L.N."/>
            <person name="Carlson H.K."/>
            <person name="Coates J.D."/>
        </authorList>
    </citation>
    <scope>NUCLEOTIDE SEQUENCE [LARGE SCALE GENOMIC DNA]</scope>
    <source>
        <strain evidence="2 3">SFB-3</strain>
    </source>
</reference>
<protein>
    <submittedName>
        <fullName evidence="2">VOC family protein</fullName>
    </submittedName>
</protein>
<gene>
    <name evidence="2" type="ORF">FHP91_09345</name>
</gene>
<dbReference type="Proteomes" id="UP000319502">
    <property type="component" value="Unassembled WGS sequence"/>
</dbReference>
<dbReference type="RefSeq" id="WP_144309303.1">
    <property type="nucleotide sequence ID" value="NZ_VMNK01000006.1"/>
</dbReference>
<accession>A0A557QY57</accession>
<dbReference type="SUPFAM" id="SSF54593">
    <property type="entry name" value="Glyoxalase/Bleomycin resistance protein/Dihydroxybiphenyl dioxygenase"/>
    <property type="match status" value="1"/>
</dbReference>
<keyword evidence="3" id="KW-1185">Reference proteome</keyword>
<comment type="caution">
    <text evidence="2">The sequence shown here is derived from an EMBL/GenBank/DDBJ whole genome shotgun (WGS) entry which is preliminary data.</text>
</comment>